<dbReference type="AlphaFoldDB" id="A0A9K3LF04"/>
<accession>A0A9K3LF04</accession>
<dbReference type="EMBL" id="JAGRRH010000015">
    <property type="protein sequence ID" value="KAG7357238.1"/>
    <property type="molecule type" value="Genomic_DNA"/>
</dbReference>
<keyword evidence="4" id="KW-1185">Reference proteome</keyword>
<organism evidence="3 4">
    <name type="scientific">Nitzschia inconspicua</name>
    <dbReference type="NCBI Taxonomy" id="303405"/>
    <lineage>
        <taxon>Eukaryota</taxon>
        <taxon>Sar</taxon>
        <taxon>Stramenopiles</taxon>
        <taxon>Ochrophyta</taxon>
        <taxon>Bacillariophyta</taxon>
        <taxon>Bacillariophyceae</taxon>
        <taxon>Bacillariophycidae</taxon>
        <taxon>Bacillariales</taxon>
        <taxon>Bacillariaceae</taxon>
        <taxon>Nitzschia</taxon>
    </lineage>
</organism>
<dbReference type="Pfam" id="PF13181">
    <property type="entry name" value="TPR_8"/>
    <property type="match status" value="1"/>
</dbReference>
<dbReference type="EMBL" id="JAGRRH010000013">
    <property type="protein sequence ID" value="KAG7360675.1"/>
    <property type="molecule type" value="Genomic_DNA"/>
</dbReference>
<dbReference type="NCBIfam" id="NF047558">
    <property type="entry name" value="TPR_END_plus"/>
    <property type="match status" value="1"/>
</dbReference>
<feature type="signal peptide" evidence="1">
    <location>
        <begin position="1"/>
        <end position="29"/>
    </location>
</feature>
<evidence type="ECO:0000256" key="1">
    <source>
        <dbReference type="SAM" id="SignalP"/>
    </source>
</evidence>
<reference evidence="3" key="2">
    <citation type="submission" date="2021-04" db="EMBL/GenBank/DDBJ databases">
        <authorList>
            <person name="Podell S."/>
        </authorList>
    </citation>
    <scope>NUCLEOTIDE SEQUENCE</scope>
    <source>
        <strain evidence="3">Hildebrandi</strain>
    </source>
</reference>
<dbReference type="PROSITE" id="PS51257">
    <property type="entry name" value="PROKAR_LIPOPROTEIN"/>
    <property type="match status" value="1"/>
</dbReference>
<name>A0A9K3LF04_9STRA</name>
<dbReference type="OrthoDB" id="439127at2759"/>
<dbReference type="Proteomes" id="UP000693970">
    <property type="component" value="Unassembled WGS sequence"/>
</dbReference>
<evidence type="ECO:0000313" key="2">
    <source>
        <dbReference type="EMBL" id="KAG7357238.1"/>
    </source>
</evidence>
<comment type="caution">
    <text evidence="3">The sequence shown here is derived from an EMBL/GenBank/DDBJ whole genome shotgun (WGS) entry which is preliminary data.</text>
</comment>
<proteinExistence type="predicted"/>
<evidence type="ECO:0000313" key="3">
    <source>
        <dbReference type="EMBL" id="KAG7360675.1"/>
    </source>
</evidence>
<sequence length="209" mass="23138">MNSRKRSSTLRTRLGRWLVVALMAAACHGYTIPRTSSTPKLTYRAAETATTSIQMTYEDTPDPTTFREAEILGLRLMQEGNFEEALIAFQKGMKLPGSRPDVLRTKSLSGPSPVGGAFGGTESQSVMTLDDFELQAAHYNMACAHARLGNLDESIMNLEQAFKNGFDNYSTVRGDPDLDPIKNQPDFDTLMETYDNKGGFNPFGFFSKK</sequence>
<evidence type="ECO:0000313" key="4">
    <source>
        <dbReference type="Proteomes" id="UP000693970"/>
    </source>
</evidence>
<reference evidence="3" key="1">
    <citation type="journal article" date="2021" name="Sci. Rep.">
        <title>Diploid genomic architecture of Nitzschia inconspicua, an elite biomass production diatom.</title>
        <authorList>
            <person name="Oliver A."/>
            <person name="Podell S."/>
            <person name="Pinowska A."/>
            <person name="Traller J.C."/>
            <person name="Smith S.R."/>
            <person name="McClure R."/>
            <person name="Beliaev A."/>
            <person name="Bohutskyi P."/>
            <person name="Hill E.A."/>
            <person name="Rabines A."/>
            <person name="Zheng H."/>
            <person name="Allen L.Z."/>
            <person name="Kuo A."/>
            <person name="Grigoriev I.V."/>
            <person name="Allen A.E."/>
            <person name="Hazlebeck D."/>
            <person name="Allen E.E."/>
        </authorList>
    </citation>
    <scope>NUCLEOTIDE SEQUENCE</scope>
    <source>
        <strain evidence="3">Hildebrandi</strain>
    </source>
</reference>
<protein>
    <submittedName>
        <fullName evidence="3">Tetratricopeptide repeat protein</fullName>
    </submittedName>
</protein>
<keyword evidence="1" id="KW-0732">Signal</keyword>
<feature type="chain" id="PRO_5039882972" evidence="1">
    <location>
        <begin position="30"/>
        <end position="209"/>
    </location>
</feature>
<gene>
    <name evidence="2" type="ORF">IV203_001926</name>
    <name evidence="3" type="ORF">IV203_035774</name>
</gene>
<dbReference type="InterPro" id="IPR019734">
    <property type="entry name" value="TPR_rpt"/>
</dbReference>